<evidence type="ECO:0000256" key="1">
    <source>
        <dbReference type="RuleBase" id="RU363045"/>
    </source>
</evidence>
<feature type="region of interest" description="Disordered" evidence="2">
    <location>
        <begin position="1"/>
        <end position="241"/>
    </location>
</feature>
<evidence type="ECO:0000256" key="2">
    <source>
        <dbReference type="SAM" id="MobiDB-lite"/>
    </source>
</evidence>
<gene>
    <name evidence="3" type="ORF">A9K55_001326</name>
</gene>
<protein>
    <recommendedName>
        <fullName evidence="1">Altered inheritance of mitochondria protein 24, mitochondrial</fullName>
    </recommendedName>
</protein>
<evidence type="ECO:0000313" key="3">
    <source>
        <dbReference type="EMBL" id="ATY65591.1"/>
    </source>
</evidence>
<name>A0A2H4SR56_CORMI</name>
<feature type="compositionally biased region" description="Pro residues" evidence="2">
    <location>
        <begin position="112"/>
        <end position="130"/>
    </location>
</feature>
<dbReference type="NCBIfam" id="TIGR00266">
    <property type="entry name" value="TIGR00266 family protein"/>
    <property type="match status" value="1"/>
</dbReference>
<dbReference type="InterPro" id="IPR036983">
    <property type="entry name" value="AIM24_sf"/>
</dbReference>
<dbReference type="EMBL" id="CP023326">
    <property type="protein sequence ID" value="ATY65591.1"/>
    <property type="molecule type" value="Genomic_DNA"/>
</dbReference>
<dbReference type="InterPro" id="IPR016031">
    <property type="entry name" value="Trp_RNA-bd_attenuator-like_dom"/>
</dbReference>
<reference evidence="3 4" key="1">
    <citation type="journal article" date="2017" name="BMC Genomics">
        <title>Chromosome level assembly and secondary metabolite potential of the parasitic fungus Cordyceps militaris.</title>
        <authorList>
            <person name="Kramer G.J."/>
            <person name="Nodwell J.R."/>
        </authorList>
    </citation>
    <scope>NUCLEOTIDE SEQUENCE [LARGE SCALE GENOMIC DNA]</scope>
    <source>
        <strain evidence="3 4">ATCC 34164</strain>
    </source>
</reference>
<evidence type="ECO:0000313" key="4">
    <source>
        <dbReference type="Proteomes" id="UP000323067"/>
    </source>
</evidence>
<dbReference type="PANTHER" id="PTHR31801:SF0">
    <property type="entry name" value="ALTERED INHERITANCE OF MITOCHONDRIA PROTEIN 24, MITOCHONDRIAL"/>
    <property type="match status" value="1"/>
</dbReference>
<dbReference type="VEuPathDB" id="FungiDB:A9K55_001326"/>
<dbReference type="VEuPathDB" id="FungiDB:CCM_08390"/>
<dbReference type="GO" id="GO:0005739">
    <property type="term" value="C:mitochondrion"/>
    <property type="evidence" value="ECO:0007669"/>
    <property type="project" value="UniProtKB-SubCell"/>
</dbReference>
<comment type="similarity">
    <text evidence="1">Belongs to the AIM24 family.</text>
</comment>
<dbReference type="PANTHER" id="PTHR31801">
    <property type="entry name" value="ALTERED INHERITANCE OF MITOCHONDRIA PROTEIN 24, MITOCHONDRIAL"/>
    <property type="match status" value="1"/>
</dbReference>
<dbReference type="AlphaFoldDB" id="A0A2H4SR56"/>
<dbReference type="Proteomes" id="UP000323067">
    <property type="component" value="Chromosome iii"/>
</dbReference>
<dbReference type="Gene3D" id="3.60.160.10">
    <property type="entry name" value="Mitochondrial biogenesis AIM24"/>
    <property type="match status" value="1"/>
</dbReference>
<comment type="subcellular location">
    <subcellularLocation>
        <location evidence="1">Mitochondrion</location>
    </subcellularLocation>
</comment>
<dbReference type="OrthoDB" id="1705416at2759"/>
<dbReference type="InterPro" id="IPR002838">
    <property type="entry name" value="AIM24"/>
</dbReference>
<accession>A0A2H4SR56</accession>
<sequence length="475" mass="50147">MSAQPHNYYPPPPGGAQASQQTPDNQRIYSPPPTTTSPPTQHYPAPLTSPPTTQYAPPPTGPSPLAQQQYAPPPSASPSIKQYPAPPSANPSGQPQFYPAPPSSTGPSKQYAPPPQQTPSPHYPPPPASPPSHDHQQQPPQYANLAMRPGTNQAYHSPHNSQQYAEPPPAFSNPSAAYPPEKADAHQLRQSQPPQPQFAAPPTYPNPDAGYPAEKTATAGHRPVSQLSSQTGASGPGPGPAFVGAVATSDDVGTFNGGSYRISHRDCNTILTIQLAMGCPFGAKPGSMIAMSPTMTLRGEFKFSVKKMIAGAELGHSNYIGPGELLLAPPMLGDITTIRLDGAAQWTCGHDAYLASTQGVQKDHKRQGLGKAMFSGEGLFVYKMSGTGILWVSSFGAIIRKDLADGEKYIIDNGHLVAWNTKYILERVASGGIISNFASAEGLVCKFTGPGTVYMQTRNGRAFAAFMGGQSYSGV</sequence>
<feature type="compositionally biased region" description="Polar residues" evidence="2">
    <location>
        <begin position="150"/>
        <end position="164"/>
    </location>
</feature>
<feature type="compositionally biased region" description="Polar residues" evidence="2">
    <location>
        <begin position="17"/>
        <end position="28"/>
    </location>
</feature>
<proteinExistence type="inferred from homology"/>
<dbReference type="Pfam" id="PF01987">
    <property type="entry name" value="AIM24"/>
    <property type="match status" value="1"/>
</dbReference>
<organism evidence="3 4">
    <name type="scientific">Cordyceps militaris</name>
    <name type="common">Caterpillar fungus</name>
    <name type="synonym">Clavaria militaris</name>
    <dbReference type="NCBI Taxonomy" id="73501"/>
    <lineage>
        <taxon>Eukaryota</taxon>
        <taxon>Fungi</taxon>
        <taxon>Dikarya</taxon>
        <taxon>Ascomycota</taxon>
        <taxon>Pezizomycotina</taxon>
        <taxon>Sordariomycetes</taxon>
        <taxon>Hypocreomycetidae</taxon>
        <taxon>Hypocreales</taxon>
        <taxon>Cordycipitaceae</taxon>
        <taxon>Cordyceps</taxon>
    </lineage>
</organism>
<dbReference type="SUPFAM" id="SSF51219">
    <property type="entry name" value="TRAP-like"/>
    <property type="match status" value="1"/>
</dbReference>
<keyword evidence="1" id="KW-0496">Mitochondrion</keyword>